<protein>
    <recommendedName>
        <fullName evidence="5">DUF2799 domain-containing protein</fullName>
    </recommendedName>
</protein>
<keyword evidence="4" id="KW-1185">Reference proteome</keyword>
<dbReference type="OrthoDB" id="5917215at2"/>
<dbReference type="PROSITE" id="PS51257">
    <property type="entry name" value="PROKAR_LIPOPROTEIN"/>
    <property type="match status" value="1"/>
</dbReference>
<feature type="signal peptide" evidence="2">
    <location>
        <begin position="1"/>
        <end position="21"/>
    </location>
</feature>
<organism evidence="3 4">
    <name type="scientific">Brevundimonas halotolerans</name>
    <dbReference type="NCBI Taxonomy" id="69670"/>
    <lineage>
        <taxon>Bacteria</taxon>
        <taxon>Pseudomonadati</taxon>
        <taxon>Pseudomonadota</taxon>
        <taxon>Alphaproteobacteria</taxon>
        <taxon>Caulobacterales</taxon>
        <taxon>Caulobacteraceae</taxon>
        <taxon>Brevundimonas</taxon>
    </lineage>
</organism>
<dbReference type="AlphaFoldDB" id="A0A7W9E6I9"/>
<evidence type="ECO:0000256" key="1">
    <source>
        <dbReference type="SAM" id="Coils"/>
    </source>
</evidence>
<dbReference type="EMBL" id="JACIJB010000001">
    <property type="protein sequence ID" value="MBB5659978.1"/>
    <property type="molecule type" value="Genomic_DNA"/>
</dbReference>
<dbReference type="RefSeq" id="WP_123286047.1">
    <property type="nucleotide sequence ID" value="NZ_JACIJB010000001.1"/>
</dbReference>
<evidence type="ECO:0008006" key="5">
    <source>
        <dbReference type="Google" id="ProtNLM"/>
    </source>
</evidence>
<evidence type="ECO:0000313" key="4">
    <source>
        <dbReference type="Proteomes" id="UP000548978"/>
    </source>
</evidence>
<evidence type="ECO:0000313" key="3">
    <source>
        <dbReference type="EMBL" id="MBB5659978.1"/>
    </source>
</evidence>
<dbReference type="Proteomes" id="UP000548978">
    <property type="component" value="Unassembled WGS sequence"/>
</dbReference>
<comment type="caution">
    <text evidence="3">The sequence shown here is derived from an EMBL/GenBank/DDBJ whole genome shotgun (WGS) entry which is preliminary data.</text>
</comment>
<name>A0A7W9E6I9_9CAUL</name>
<dbReference type="Pfam" id="PF10973">
    <property type="entry name" value="DUF2799"/>
    <property type="match status" value="1"/>
</dbReference>
<evidence type="ECO:0000256" key="2">
    <source>
        <dbReference type="SAM" id="SignalP"/>
    </source>
</evidence>
<gene>
    <name evidence="3" type="ORF">FHS65_000696</name>
</gene>
<sequence length="211" mass="23442">MNRIILACAGGAALLSLGSCATMSEDQCLAGDWGQQGYSDGYAGLSESRLEAHAEACAKYGVVPDSAAYFSAREDGLRGYCVPERGFAEAVRGNSYAGVCRGPMEGAFLAAFSDGQEIYQAEQAVSEARSRIDSLGARAADLDDKIAYFEGQARDRDLTEEARDAARARVRELRREREDTIREWRRAQDELDDAERRARDVRYYFQSRYSW</sequence>
<feature type="chain" id="PRO_5030702532" description="DUF2799 domain-containing protein" evidence="2">
    <location>
        <begin position="22"/>
        <end position="211"/>
    </location>
</feature>
<keyword evidence="2" id="KW-0732">Signal</keyword>
<accession>A0A7W9E6I9</accession>
<feature type="coiled-coil region" evidence="1">
    <location>
        <begin position="125"/>
        <end position="197"/>
    </location>
</feature>
<proteinExistence type="predicted"/>
<reference evidence="3 4" key="1">
    <citation type="submission" date="2020-08" db="EMBL/GenBank/DDBJ databases">
        <title>Genomic Encyclopedia of Type Strains, Phase IV (KMG-IV): sequencing the most valuable type-strain genomes for metagenomic binning, comparative biology and taxonomic classification.</title>
        <authorList>
            <person name="Goeker M."/>
        </authorList>
    </citation>
    <scope>NUCLEOTIDE SEQUENCE [LARGE SCALE GENOMIC DNA]</scope>
    <source>
        <strain evidence="3 4">DSM 24448</strain>
    </source>
</reference>
<keyword evidence="1" id="KW-0175">Coiled coil</keyword>
<dbReference type="InterPro" id="IPR021242">
    <property type="entry name" value="DUF2799"/>
</dbReference>